<name>A0A1I5MNE8_9ACTN</name>
<reference evidence="4 5" key="1">
    <citation type="submission" date="2016-10" db="EMBL/GenBank/DDBJ databases">
        <authorList>
            <person name="de Groot N.N."/>
        </authorList>
    </citation>
    <scope>NUCLEOTIDE SEQUENCE [LARGE SCALE GENOMIC DNA]</scope>
    <source>
        <strain evidence="4 5">DSM 43067</strain>
    </source>
</reference>
<dbReference type="InterPro" id="IPR050832">
    <property type="entry name" value="Bact_Acetyltransf"/>
</dbReference>
<dbReference type="PANTHER" id="PTHR43877:SF2">
    <property type="entry name" value="AMINOALKYLPHOSPHONATE N-ACETYLTRANSFERASE-RELATED"/>
    <property type="match status" value="1"/>
</dbReference>
<evidence type="ECO:0000313" key="4">
    <source>
        <dbReference type="EMBL" id="SFP11134.1"/>
    </source>
</evidence>
<dbReference type="Gene3D" id="3.40.630.30">
    <property type="match status" value="1"/>
</dbReference>
<dbReference type="STRING" id="1993.SAMN04489713_111352"/>
<keyword evidence="1 4" id="KW-0808">Transferase</keyword>
<dbReference type="SUPFAM" id="SSF55729">
    <property type="entry name" value="Acyl-CoA N-acyltransferases (Nat)"/>
    <property type="match status" value="1"/>
</dbReference>
<keyword evidence="2" id="KW-0012">Acyltransferase</keyword>
<dbReference type="GO" id="GO:0016747">
    <property type="term" value="F:acyltransferase activity, transferring groups other than amino-acyl groups"/>
    <property type="evidence" value="ECO:0007669"/>
    <property type="project" value="InterPro"/>
</dbReference>
<accession>A0A1I5MNE8</accession>
<dbReference type="eggNOG" id="COG0456">
    <property type="taxonomic scope" value="Bacteria"/>
</dbReference>
<proteinExistence type="predicted"/>
<sequence length="155" mass="16997">MTGIGLRPATPADDEFCFELHKAAMGAYVTAVWGWDEEVQRGFHSRSFDPGHWQIITADGADVGMLAVDHRPTEIYLGRIELLPGHQGRGIGTELITALLDQAGRQGKALVLDVLTVNHRALALYRRLGLREVARHGDGDIKIRMRSTPHRPGGG</sequence>
<evidence type="ECO:0000256" key="1">
    <source>
        <dbReference type="ARBA" id="ARBA00022679"/>
    </source>
</evidence>
<dbReference type="AlphaFoldDB" id="A0A1I5MNE8"/>
<dbReference type="InParanoid" id="A0A1I5MNE8"/>
<dbReference type="InterPro" id="IPR000182">
    <property type="entry name" value="GNAT_dom"/>
</dbReference>
<dbReference type="PROSITE" id="PS51186">
    <property type="entry name" value="GNAT"/>
    <property type="match status" value="1"/>
</dbReference>
<keyword evidence="5" id="KW-1185">Reference proteome</keyword>
<organism evidence="4 5">
    <name type="scientific">Actinomadura madurae</name>
    <dbReference type="NCBI Taxonomy" id="1993"/>
    <lineage>
        <taxon>Bacteria</taxon>
        <taxon>Bacillati</taxon>
        <taxon>Actinomycetota</taxon>
        <taxon>Actinomycetes</taxon>
        <taxon>Streptosporangiales</taxon>
        <taxon>Thermomonosporaceae</taxon>
        <taxon>Actinomadura</taxon>
    </lineage>
</organism>
<dbReference type="CDD" id="cd04301">
    <property type="entry name" value="NAT_SF"/>
    <property type="match status" value="1"/>
</dbReference>
<gene>
    <name evidence="4" type="ORF">SAMN04489713_111352</name>
</gene>
<dbReference type="InterPro" id="IPR016181">
    <property type="entry name" value="Acyl_CoA_acyltransferase"/>
</dbReference>
<dbReference type="PANTHER" id="PTHR43877">
    <property type="entry name" value="AMINOALKYLPHOSPHONATE N-ACETYLTRANSFERASE-RELATED-RELATED"/>
    <property type="match status" value="1"/>
</dbReference>
<evidence type="ECO:0000256" key="2">
    <source>
        <dbReference type="ARBA" id="ARBA00023315"/>
    </source>
</evidence>
<dbReference type="RefSeq" id="WP_075022935.1">
    <property type="nucleotide sequence ID" value="NZ_FOVH01000011.1"/>
</dbReference>
<evidence type="ECO:0000259" key="3">
    <source>
        <dbReference type="PROSITE" id="PS51186"/>
    </source>
</evidence>
<feature type="domain" description="N-acetyltransferase" evidence="3">
    <location>
        <begin position="4"/>
        <end position="150"/>
    </location>
</feature>
<evidence type="ECO:0000313" key="5">
    <source>
        <dbReference type="Proteomes" id="UP000183413"/>
    </source>
</evidence>
<dbReference type="Proteomes" id="UP000183413">
    <property type="component" value="Unassembled WGS sequence"/>
</dbReference>
<dbReference type="EMBL" id="FOVH01000011">
    <property type="protein sequence ID" value="SFP11134.1"/>
    <property type="molecule type" value="Genomic_DNA"/>
</dbReference>
<dbReference type="Pfam" id="PF00583">
    <property type="entry name" value="Acetyltransf_1"/>
    <property type="match status" value="1"/>
</dbReference>
<protein>
    <submittedName>
        <fullName evidence="4">Acetyltransferase (GNAT) family protein</fullName>
    </submittedName>
</protein>